<comment type="caution">
    <text evidence="2">Lacks conserved residue(s) required for the propagation of feature annotation.</text>
</comment>
<dbReference type="InterPro" id="IPR029062">
    <property type="entry name" value="Class_I_gatase-like"/>
</dbReference>
<dbReference type="InterPro" id="IPR011698">
    <property type="entry name" value="GATase_3"/>
</dbReference>
<feature type="binding site" evidence="2">
    <location>
        <position position="132"/>
    </location>
    <ligand>
        <name>substrate</name>
    </ligand>
</feature>
<sequence>MSSSSAQSVSILELYPDHLEASGERGNVTALRARLERAGHRVDVVQHTIGRRVPKDADIVVIGNGPISAVRAVHADLIENADALRSLADDGVPFFAVGAGAELLGGGITLADGTVLDGVGIFPFSARRGVPRQVGYIVVESAHGTVVGFEDNASEWNLEAGAVPLGVVTSGGGNGNGREGVISGSSVATQTKGPVLPLNPSLSDAIIRAALERRDVAYAPSTAHAELDRLAAKSREVIVANVKSVFTTI</sequence>
<dbReference type="EC" id="3.5.1.2" evidence="2"/>
<keyword evidence="2" id="KW-0961">Cell wall biogenesis/degradation</keyword>
<keyword evidence="2" id="KW-0436">Ligase</keyword>
<proteinExistence type="inferred from homology"/>
<dbReference type="RefSeq" id="WP_044438452.1">
    <property type="nucleotide sequence ID" value="NZ_FUYG01000002.1"/>
</dbReference>
<comment type="catalytic activity">
    <reaction evidence="2">
        <text>L-glutamine + H2O = L-glutamate + NH4(+)</text>
        <dbReference type="Rhea" id="RHEA:15889"/>
        <dbReference type="ChEBI" id="CHEBI:15377"/>
        <dbReference type="ChEBI" id="CHEBI:28938"/>
        <dbReference type="ChEBI" id="CHEBI:29985"/>
        <dbReference type="ChEBI" id="CHEBI:58359"/>
        <dbReference type="EC" id="3.5.1.2"/>
    </reaction>
</comment>
<dbReference type="EMBL" id="JYFC01000001">
    <property type="protein sequence ID" value="KJC65400.1"/>
    <property type="molecule type" value="Genomic_DNA"/>
</dbReference>
<reference evidence="4" key="2">
    <citation type="submission" date="2015-02" db="EMBL/GenBank/DDBJ databases">
        <authorList>
            <person name="Vasilyev I.Y."/>
            <person name="Siniagina M.N."/>
            <person name="Malanin S.Y."/>
            <person name="Boulygina E.A."/>
            <person name="Grygoryeva T.V."/>
            <person name="Yarullina D.R."/>
            <person name="Ilinskaya O.N."/>
        </authorList>
    </citation>
    <scope>NUCLEOTIDE SEQUENCE</scope>
    <source>
        <strain evidence="4">VKM Ac-1804</strain>
    </source>
</reference>
<dbReference type="InterPro" id="IPR043702">
    <property type="entry name" value="Lipid_II_synth_GatD"/>
</dbReference>
<evidence type="ECO:0000256" key="1">
    <source>
        <dbReference type="ARBA" id="ARBA00022962"/>
    </source>
</evidence>
<evidence type="ECO:0000313" key="4">
    <source>
        <dbReference type="EMBL" id="KJC65400.1"/>
    </source>
</evidence>
<accession>A0A1T4X6W8</accession>
<evidence type="ECO:0000313" key="5">
    <source>
        <dbReference type="EMBL" id="SKA85420.1"/>
    </source>
</evidence>
<dbReference type="GO" id="GO:0008360">
    <property type="term" value="P:regulation of cell shape"/>
    <property type="evidence" value="ECO:0007669"/>
    <property type="project" value="UniProtKB-KW"/>
</dbReference>
<comment type="pathway">
    <text evidence="2">Cell wall biogenesis; peptidoglycan biosynthesis.</text>
</comment>
<dbReference type="AlphaFoldDB" id="A0A1T4X6W8"/>
<comment type="subunit">
    <text evidence="2">Forms a heterodimer with MurT.</text>
</comment>
<feature type="domain" description="CobB/CobQ-like glutamine amidotransferase" evidence="3">
    <location>
        <begin position="17"/>
        <end position="186"/>
    </location>
</feature>
<keyword evidence="1 2" id="KW-0315">Glutamine amidotransferase</keyword>
<gene>
    <name evidence="2" type="primary">gatD</name>
    <name evidence="5" type="ORF">SAMN06295879_0750</name>
    <name evidence="4" type="ORF">TZ00_00485</name>
</gene>
<dbReference type="GO" id="GO:0071555">
    <property type="term" value="P:cell wall organization"/>
    <property type="evidence" value="ECO:0007669"/>
    <property type="project" value="UniProtKB-KW"/>
</dbReference>
<evidence type="ECO:0000259" key="3">
    <source>
        <dbReference type="Pfam" id="PF07685"/>
    </source>
</evidence>
<reference evidence="4 6" key="1">
    <citation type="journal article" date="2001" name="Int. J. Syst. Evol. Microbiol.">
        <title>Agreia bicolorata gen. nov., sp. nov., to accommodate actinobacteria isolated from narrow reed grass infected by the nematode Heteroanguina graminophila.</title>
        <authorList>
            <person name="Evtushenko L.I."/>
            <person name="Dorofeeva L.V."/>
            <person name="Dobrovolskaya T.G."/>
            <person name="Streshinskaya G.M."/>
            <person name="Subbotin S.A."/>
            <person name="Tiedje J.M."/>
        </authorList>
    </citation>
    <scope>NUCLEOTIDE SEQUENCE [LARGE SCALE GENOMIC DNA]</scope>
    <source>
        <strain evidence="4 6">VKM Ac-1804</strain>
    </source>
</reference>
<dbReference type="EC" id="6.3.5.13" evidence="2"/>
<comment type="catalytic activity">
    <reaction evidence="2">
        <text>beta-D-GlcNAc-(1-&gt;4)-Mur2Ac(oyl-L-Ala-gamma-D-Glu-L-Lys-D-Ala-D-Ala)-di-trans,octa-cis-undecaprenyl diphosphate + L-glutamine + ATP + H2O = beta-D-GlcNAc-(1-&gt;4)-Mur2Ac(oyl-L-Ala-D-isoglutaminyl-L-Lys-D-Ala-D-Ala)-di-trans,octa-cis-undecaprenyl diphosphate + L-glutamate + ADP + phosphate + H(+)</text>
        <dbReference type="Rhea" id="RHEA:57928"/>
        <dbReference type="ChEBI" id="CHEBI:15377"/>
        <dbReference type="ChEBI" id="CHEBI:15378"/>
        <dbReference type="ChEBI" id="CHEBI:29985"/>
        <dbReference type="ChEBI" id="CHEBI:30616"/>
        <dbReference type="ChEBI" id="CHEBI:43474"/>
        <dbReference type="ChEBI" id="CHEBI:58359"/>
        <dbReference type="ChEBI" id="CHEBI:60033"/>
        <dbReference type="ChEBI" id="CHEBI:62233"/>
        <dbReference type="ChEBI" id="CHEBI:456216"/>
        <dbReference type="EC" id="6.3.5.13"/>
    </reaction>
</comment>
<evidence type="ECO:0000313" key="6">
    <source>
        <dbReference type="Proteomes" id="UP000032503"/>
    </source>
</evidence>
<dbReference type="GO" id="GO:0140282">
    <property type="term" value="F:carbon-nitrogen ligase activity on lipid II"/>
    <property type="evidence" value="ECO:0007669"/>
    <property type="project" value="UniProtKB-UniRule"/>
</dbReference>
<evidence type="ECO:0000313" key="7">
    <source>
        <dbReference type="Proteomes" id="UP000189735"/>
    </source>
</evidence>
<comment type="similarity">
    <text evidence="2">Belongs to the CobB/CobQ family. GatD subfamily.</text>
</comment>
<evidence type="ECO:0000256" key="2">
    <source>
        <dbReference type="HAMAP-Rule" id="MF_02213"/>
    </source>
</evidence>
<keyword evidence="2" id="KW-0378">Hydrolase</keyword>
<dbReference type="Proteomes" id="UP000032503">
    <property type="component" value="Unassembled WGS sequence"/>
</dbReference>
<dbReference type="Pfam" id="PF07685">
    <property type="entry name" value="GATase_3"/>
    <property type="match status" value="1"/>
</dbReference>
<name>A0A1T4X6W8_9MICO</name>
<reference evidence="5" key="4">
    <citation type="submission" date="2017-02" db="EMBL/GenBank/DDBJ databases">
        <authorList>
            <person name="Peterson S.W."/>
        </authorList>
    </citation>
    <scope>NUCLEOTIDE SEQUENCE [LARGE SCALE GENOMIC DNA]</scope>
    <source>
        <strain evidence="5">VKM Ac-2052</strain>
    </source>
</reference>
<organism evidence="5 7">
    <name type="scientific">Agreia bicolorata</name>
    <dbReference type="NCBI Taxonomy" id="110935"/>
    <lineage>
        <taxon>Bacteria</taxon>
        <taxon>Bacillati</taxon>
        <taxon>Actinomycetota</taxon>
        <taxon>Actinomycetes</taxon>
        <taxon>Micrococcales</taxon>
        <taxon>Microbacteriaceae</taxon>
        <taxon>Agreia</taxon>
    </lineage>
</organism>
<dbReference type="UniPathway" id="UPA00219"/>
<dbReference type="GO" id="GO:0009252">
    <property type="term" value="P:peptidoglycan biosynthetic process"/>
    <property type="evidence" value="ECO:0007669"/>
    <property type="project" value="UniProtKB-UniRule"/>
</dbReference>
<keyword evidence="2" id="KW-0573">Peptidoglycan synthesis</keyword>
<dbReference type="SUPFAM" id="SSF52317">
    <property type="entry name" value="Class I glutamine amidotransferase-like"/>
    <property type="match status" value="1"/>
</dbReference>
<keyword evidence="2" id="KW-0133">Cell shape</keyword>
<keyword evidence="6" id="KW-1185">Reference proteome</keyword>
<dbReference type="GO" id="GO:0004359">
    <property type="term" value="F:glutaminase activity"/>
    <property type="evidence" value="ECO:0007669"/>
    <property type="project" value="UniProtKB-UniRule"/>
</dbReference>
<comment type="function">
    <text evidence="2">The lipid II isoglutaminyl synthase complex catalyzes the formation of alpha-D-isoglutamine in the cell wall lipid II stem peptide. The GatD subunit catalyzes the hydrolysis of glutamine to glutamate and ammonia. The resulting ammonia molecule is channeled to the active site of MurT.</text>
</comment>
<dbReference type="HAMAP" id="MF_02213">
    <property type="entry name" value="Lipid_II_synth_GatD"/>
    <property type="match status" value="1"/>
</dbReference>
<dbReference type="Proteomes" id="UP000189735">
    <property type="component" value="Unassembled WGS sequence"/>
</dbReference>
<reference evidence="7" key="3">
    <citation type="submission" date="2017-02" db="EMBL/GenBank/DDBJ databases">
        <authorList>
            <person name="Varghese N."/>
            <person name="Submissions S."/>
        </authorList>
    </citation>
    <scope>NUCLEOTIDE SEQUENCE [LARGE SCALE GENOMIC DNA]</scope>
    <source>
        <strain evidence="7">VKM Ac-2052</strain>
    </source>
</reference>
<dbReference type="EMBL" id="FUYG01000002">
    <property type="protein sequence ID" value="SKA85420.1"/>
    <property type="molecule type" value="Genomic_DNA"/>
</dbReference>
<protein>
    <recommendedName>
        <fullName evidence="2">Lipid II isoglutaminyl synthase (glutamine-hydrolyzing) subunit GatD</fullName>
        <ecNumber evidence="2">6.3.5.13</ecNumber>
    </recommendedName>
    <alternativeName>
        <fullName evidence="2">Lipid II isoglutaminyl synthase glutaminase subunit</fullName>
        <ecNumber evidence="2">3.5.1.2</ecNumber>
    </alternativeName>
</protein>